<dbReference type="InterPro" id="IPR051012">
    <property type="entry name" value="CellSynth/LPSAsmb/PSIAsmb"/>
</dbReference>
<dbReference type="InterPro" id="IPR019734">
    <property type="entry name" value="TPR_rpt"/>
</dbReference>
<dbReference type="Pfam" id="PF13432">
    <property type="entry name" value="TPR_16"/>
    <property type="match status" value="1"/>
</dbReference>
<dbReference type="SMART" id="SM00028">
    <property type="entry name" value="TPR"/>
    <property type="match status" value="9"/>
</dbReference>
<keyword evidence="5" id="KW-0732">Signal</keyword>
<comment type="caution">
    <text evidence="6">The sequence shown here is derived from an EMBL/GenBank/DDBJ whole genome shotgun (WGS) entry which is preliminary data.</text>
</comment>
<proteinExistence type="predicted"/>
<evidence type="ECO:0000256" key="4">
    <source>
        <dbReference type="SAM" id="Coils"/>
    </source>
</evidence>
<keyword evidence="1" id="KW-0677">Repeat</keyword>
<dbReference type="PANTHER" id="PTHR45586:SF1">
    <property type="entry name" value="LIPOPOLYSACCHARIDE ASSEMBLY PROTEIN B"/>
    <property type="match status" value="1"/>
</dbReference>
<name>A0A2S7U126_9BACT</name>
<feature type="repeat" description="TPR" evidence="3">
    <location>
        <begin position="450"/>
        <end position="483"/>
    </location>
</feature>
<evidence type="ECO:0000256" key="3">
    <source>
        <dbReference type="PROSITE-ProRule" id="PRU00339"/>
    </source>
</evidence>
<dbReference type="PANTHER" id="PTHR45586">
    <property type="entry name" value="TPR REPEAT-CONTAINING PROTEIN PA4667"/>
    <property type="match status" value="1"/>
</dbReference>
<dbReference type="SUPFAM" id="SSF48452">
    <property type="entry name" value="TPR-like"/>
    <property type="match status" value="3"/>
</dbReference>
<dbReference type="PROSITE" id="PS50005">
    <property type="entry name" value="TPR"/>
    <property type="match status" value="1"/>
</dbReference>
<evidence type="ECO:0000313" key="6">
    <source>
        <dbReference type="EMBL" id="PQJ28705.1"/>
    </source>
</evidence>
<feature type="chain" id="PRO_5015455638" evidence="5">
    <location>
        <begin position="20"/>
        <end position="785"/>
    </location>
</feature>
<gene>
    <name evidence="6" type="ORF">BSZ32_09460</name>
</gene>
<reference evidence="6 7" key="1">
    <citation type="submission" date="2016-12" db="EMBL/GenBank/DDBJ databases">
        <title>Study of bacterial adaptation to deep sea.</title>
        <authorList>
            <person name="Song J."/>
            <person name="Yoshizawa S."/>
            <person name="Kogure K."/>
        </authorList>
    </citation>
    <scope>NUCLEOTIDE SEQUENCE [LARGE SCALE GENOMIC DNA]</scope>
    <source>
        <strain evidence="6 7">SAORIC-165</strain>
    </source>
</reference>
<feature type="coiled-coil region" evidence="4">
    <location>
        <begin position="493"/>
        <end position="520"/>
    </location>
</feature>
<accession>A0A2S7U126</accession>
<dbReference type="InterPro" id="IPR011990">
    <property type="entry name" value="TPR-like_helical_dom_sf"/>
</dbReference>
<dbReference type="OrthoDB" id="174598at2"/>
<evidence type="ECO:0000313" key="7">
    <source>
        <dbReference type="Proteomes" id="UP000239907"/>
    </source>
</evidence>
<dbReference type="RefSeq" id="WP_105043201.1">
    <property type="nucleotide sequence ID" value="NZ_MQWA01000001.1"/>
</dbReference>
<evidence type="ECO:0000256" key="1">
    <source>
        <dbReference type="ARBA" id="ARBA00022737"/>
    </source>
</evidence>
<keyword evidence="7" id="KW-1185">Reference proteome</keyword>
<organism evidence="6 7">
    <name type="scientific">Rubritalea profundi</name>
    <dbReference type="NCBI Taxonomy" id="1658618"/>
    <lineage>
        <taxon>Bacteria</taxon>
        <taxon>Pseudomonadati</taxon>
        <taxon>Verrucomicrobiota</taxon>
        <taxon>Verrucomicrobiia</taxon>
        <taxon>Verrucomicrobiales</taxon>
        <taxon>Rubritaleaceae</taxon>
        <taxon>Rubritalea</taxon>
    </lineage>
</organism>
<feature type="signal peptide" evidence="5">
    <location>
        <begin position="1"/>
        <end position="19"/>
    </location>
</feature>
<dbReference type="Gene3D" id="1.25.40.10">
    <property type="entry name" value="Tetratricopeptide repeat domain"/>
    <property type="match status" value="5"/>
</dbReference>
<evidence type="ECO:0000256" key="2">
    <source>
        <dbReference type="ARBA" id="ARBA00022803"/>
    </source>
</evidence>
<dbReference type="EMBL" id="MQWA01000001">
    <property type="protein sequence ID" value="PQJ28705.1"/>
    <property type="molecule type" value="Genomic_DNA"/>
</dbReference>
<keyword evidence="2 3" id="KW-0802">TPR repeat</keyword>
<dbReference type="Pfam" id="PF13174">
    <property type="entry name" value="TPR_6"/>
    <property type="match status" value="3"/>
</dbReference>
<keyword evidence="4" id="KW-0175">Coiled coil</keyword>
<evidence type="ECO:0000256" key="5">
    <source>
        <dbReference type="SAM" id="SignalP"/>
    </source>
</evidence>
<dbReference type="Pfam" id="PF13181">
    <property type="entry name" value="TPR_8"/>
    <property type="match status" value="1"/>
</dbReference>
<dbReference type="Proteomes" id="UP000239907">
    <property type="component" value="Unassembled WGS sequence"/>
</dbReference>
<protein>
    <submittedName>
        <fullName evidence="6">Uncharacterized protein</fullName>
    </submittedName>
</protein>
<sequence length="785" mass="88127">MRALLIGLSLALSPSLVHAQAGQQNLRADPGSDYFARARQLYDAAVAEADPAQKKELYQRAIPILDDYIRLYPRHKFSQPATYYLAESYLAVAMPRQAAKIFDQIIQKYRTGHYVAAASYRLAYENYNNKRYQQAARLFGLTAANAQKPEDQLRSIYFRAQCYLLLKDPKRAHPLLEKVANSPIDSPYKTQAKISSAHILLAEKKYDKALPLYQALLLPSQSPEMRSETAYHAGVCAAALKKNDLAKKYFDIAMNMKESPWKANSHIALLGLYYQAKDYDAILSQLGKSQVELDAKQLAQQGVIVGQTYFQKKNYAEAINYFLDVERAAAGTDQAFEAAYYKLLSLYNIDGERIPNMVDQFIQNYAVGRGTSKYIHQAILMKAEALYGDQKYKEAAAAYNAISTEFTDKRNLPSLLYKKAWCLSEIDNHEGASASFSQFIKAAPQDKRINNAYAKRGQSYMKLGDRVKALKDFDAVINNAPQSQIAAMSLQLSARIQRDAKRYSDVVERLEQLLRDHRDLTPAVKANSHYWLGWAYFRIDKFKNAIPHLEAAQQIDNAAYGKQTAMLLILARYSLKDIDGLKTALAQAENIELGKQIPLVVYRWLGSQCNNAGDYSEAAKYLTKGCEEGVPQKTPTVIWRLLSKAQLKNEQWTNALIACDNLLSMEKEDVRRVEAMLIKTKALTGLKRYEEAVKTGEEALALRPSGKTKAGLLLALGDIAALQSDHAVAAQHYVLIVETFQEDASHKEALYKLVQSLEKAGKAKSAASYKAQLKKEYPDYKGPKG</sequence>
<dbReference type="AlphaFoldDB" id="A0A2S7U126"/>